<evidence type="ECO:0000313" key="6">
    <source>
        <dbReference type="Proteomes" id="UP000297918"/>
    </source>
</evidence>
<evidence type="ECO:0000259" key="2">
    <source>
        <dbReference type="Pfam" id="PF13588"/>
    </source>
</evidence>
<dbReference type="Pfam" id="PF13588">
    <property type="entry name" value="HSDR_N_2"/>
    <property type="match status" value="1"/>
</dbReference>
<dbReference type="GO" id="GO:0004519">
    <property type="term" value="F:endonuclease activity"/>
    <property type="evidence" value="ECO:0007669"/>
    <property type="project" value="UniProtKB-KW"/>
</dbReference>
<protein>
    <submittedName>
        <fullName evidence="3">Restriction endonuclease subunit R</fullName>
    </submittedName>
</protein>
<keyword evidence="6" id="KW-1185">Reference proteome</keyword>
<feature type="domain" description="Type I restriction enzyme R protein N-terminal" evidence="2">
    <location>
        <begin position="54"/>
        <end position="123"/>
    </location>
</feature>
<feature type="compositionally biased region" description="Polar residues" evidence="1">
    <location>
        <begin position="239"/>
        <end position="248"/>
    </location>
</feature>
<gene>
    <name evidence="3" type="ORF">EHQ23_16935</name>
    <name evidence="4" type="ORF">EHQ26_08725</name>
</gene>
<dbReference type="OrthoDB" id="570928at2"/>
<name>A0A4R9IPI9_9LEPT</name>
<dbReference type="AlphaFoldDB" id="A0A4R9IPI9"/>
<dbReference type="Proteomes" id="UP000297394">
    <property type="component" value="Unassembled WGS sequence"/>
</dbReference>
<organism evidence="3 5">
    <name type="scientific">Leptospira bourretii</name>
    <dbReference type="NCBI Taxonomy" id="2484962"/>
    <lineage>
        <taxon>Bacteria</taxon>
        <taxon>Pseudomonadati</taxon>
        <taxon>Spirochaetota</taxon>
        <taxon>Spirochaetia</taxon>
        <taxon>Leptospirales</taxon>
        <taxon>Leptospiraceae</taxon>
        <taxon>Leptospira</taxon>
    </lineage>
</organism>
<accession>A0A4R9IPI9</accession>
<evidence type="ECO:0000313" key="5">
    <source>
        <dbReference type="Proteomes" id="UP000297394"/>
    </source>
</evidence>
<feature type="region of interest" description="Disordered" evidence="1">
    <location>
        <begin position="231"/>
        <end position="282"/>
    </location>
</feature>
<keyword evidence="3" id="KW-0540">Nuclease</keyword>
<sequence length="282" mass="32037">MAIPAKVQERIITSLKKFTPILTSAKARDVNESDTVVIITDLLSELFGYEKYSEITTEHVIKKTFCDLAIKIGDKVKLLIEVKAIGLDLKDDHIKQAIDYGANAGIEWVILTNGINWQIYRITFAKPIDKELVYELNLTAINVKNENHIEPIYYLCKEALGKSLLDEYHSQKQALSKYYIGQMLLTETVLDVIKRELKRLTPGVRIENEEIEEVLKTDIIKRDVLEGDKATEAKKKIQKASNNYIRNVSPSKKESKDEKDSSNSKPLEQVSKDTSEETPPSP</sequence>
<dbReference type="InterPro" id="IPR029464">
    <property type="entry name" value="HSDR_N"/>
</dbReference>
<reference evidence="4" key="1">
    <citation type="submission" date="2018-10" db="EMBL/GenBank/DDBJ databases">
        <authorList>
            <person name="Vincent A.T."/>
            <person name="Schiettekatte O."/>
            <person name="Bourhy P."/>
            <person name="Veyrier F.J."/>
            <person name="Picardeau M."/>
        </authorList>
    </citation>
    <scope>NUCLEOTIDE SEQUENCE</scope>
    <source>
        <strain evidence="4">201800281</strain>
    </source>
</reference>
<evidence type="ECO:0000313" key="3">
    <source>
        <dbReference type="EMBL" id="TGK79295.1"/>
    </source>
</evidence>
<reference evidence="3 5" key="2">
    <citation type="journal article" date="2019" name="PLoS Negl. Trop. Dis.">
        <title>Revisiting the worldwide diversity of Leptospira species in the environment.</title>
        <authorList>
            <person name="Vincent A.T."/>
            <person name="Schiettekatte O."/>
            <person name="Bourhy P."/>
            <person name="Veyrier F.J."/>
            <person name="Picardeau M."/>
        </authorList>
    </citation>
    <scope>NUCLEOTIDE SEQUENCE [LARGE SCALE GENOMIC DNA]</scope>
    <source>
        <strain evidence="3 5">201800280</strain>
        <strain evidence="4">201800281</strain>
    </source>
</reference>
<dbReference type="Proteomes" id="UP000297918">
    <property type="component" value="Unassembled WGS sequence"/>
</dbReference>
<comment type="caution">
    <text evidence="3">The sequence shown here is derived from an EMBL/GenBank/DDBJ whole genome shotgun (WGS) entry which is preliminary data.</text>
</comment>
<evidence type="ECO:0000256" key="1">
    <source>
        <dbReference type="SAM" id="MobiDB-lite"/>
    </source>
</evidence>
<proteinExistence type="predicted"/>
<dbReference type="EMBL" id="RQFL01000015">
    <property type="protein sequence ID" value="TGK92477.1"/>
    <property type="molecule type" value="Genomic_DNA"/>
</dbReference>
<feature type="compositionally biased region" description="Basic and acidic residues" evidence="1">
    <location>
        <begin position="251"/>
        <end position="262"/>
    </location>
</feature>
<dbReference type="RefSeq" id="WP_135746692.1">
    <property type="nucleotide sequence ID" value="NZ_RQFL01000015.1"/>
</dbReference>
<keyword evidence="3" id="KW-0378">Hydrolase</keyword>
<evidence type="ECO:0000313" key="4">
    <source>
        <dbReference type="EMBL" id="TGK92477.1"/>
    </source>
</evidence>
<dbReference type="EMBL" id="RQFM01000027">
    <property type="protein sequence ID" value="TGK79295.1"/>
    <property type="molecule type" value="Genomic_DNA"/>
</dbReference>
<keyword evidence="3" id="KW-0255">Endonuclease</keyword>